<organism evidence="2 3">
    <name type="scientific">Segatella copri</name>
    <dbReference type="NCBI Taxonomy" id="165179"/>
    <lineage>
        <taxon>Bacteria</taxon>
        <taxon>Pseudomonadati</taxon>
        <taxon>Bacteroidota</taxon>
        <taxon>Bacteroidia</taxon>
        <taxon>Bacteroidales</taxon>
        <taxon>Prevotellaceae</taxon>
        <taxon>Segatella</taxon>
    </lineage>
</organism>
<protein>
    <submittedName>
        <fullName evidence="2">Uncharacterized protein</fullName>
    </submittedName>
</protein>
<dbReference type="RefSeq" id="WP_147468812.1">
    <property type="nucleotide sequence ID" value="NZ_CP156893.1"/>
</dbReference>
<dbReference type="Proteomes" id="UP001208620">
    <property type="component" value="Unassembled WGS sequence"/>
</dbReference>
<name>A0AAP3BQS5_9BACT</name>
<dbReference type="Gene3D" id="3.20.20.80">
    <property type="entry name" value="Glycosidases"/>
    <property type="match status" value="1"/>
</dbReference>
<dbReference type="Proteomes" id="UP001209476">
    <property type="component" value="Unassembled WGS sequence"/>
</dbReference>
<sequence>MNLVDVVGWNLYHGLYEGELNGFDRWCEDQYKNYPRKPMIISEWGAGSGTFRQWQELWKEECRKLPCSL</sequence>
<dbReference type="EMBL" id="JAPDVD010000003">
    <property type="protein sequence ID" value="MCW4139046.1"/>
    <property type="molecule type" value="Genomic_DNA"/>
</dbReference>
<proteinExistence type="predicted"/>
<accession>A0AAP3BQS5</accession>
<comment type="caution">
    <text evidence="2">The sequence shown here is derived from an EMBL/GenBank/DDBJ whole genome shotgun (WGS) entry which is preliminary data.</text>
</comment>
<dbReference type="EMBL" id="JAPDUM010000003">
    <property type="protein sequence ID" value="MCW4166535.1"/>
    <property type="molecule type" value="Genomic_DNA"/>
</dbReference>
<dbReference type="AlphaFoldDB" id="A0AAP3BQS5"/>
<evidence type="ECO:0000313" key="1">
    <source>
        <dbReference type="EMBL" id="MCW4139046.1"/>
    </source>
</evidence>
<gene>
    <name evidence="2" type="ORF">ONS98_15240</name>
    <name evidence="1" type="ORF">ONT01_14995</name>
</gene>
<dbReference type="SUPFAM" id="SSF51445">
    <property type="entry name" value="(Trans)glycosidases"/>
    <property type="match status" value="1"/>
</dbReference>
<evidence type="ECO:0000313" key="2">
    <source>
        <dbReference type="EMBL" id="MCW4166535.1"/>
    </source>
</evidence>
<reference evidence="2" key="1">
    <citation type="submission" date="2022-11" db="EMBL/GenBank/DDBJ databases">
        <title>Genomic repertoires linked with pathogenic potency of arthritogenic Prevotella copri isolated from the gut of rheumatoid arthritis patients.</title>
        <authorList>
            <person name="Nii T."/>
            <person name="Maeda Y."/>
            <person name="Motooka D."/>
            <person name="Naito M."/>
            <person name="Matsumoto Y."/>
            <person name="Ogawa T."/>
            <person name="Oguro-Igashira E."/>
            <person name="Kishikawa T."/>
            <person name="Yamashita M."/>
            <person name="Koizumi S."/>
            <person name="Kurakawa T."/>
            <person name="Okumura R."/>
            <person name="Kayama H."/>
            <person name="Murakami M."/>
            <person name="Sakaguchi T."/>
            <person name="Das B."/>
            <person name="Nakamura S."/>
            <person name="Okada Y."/>
            <person name="Kumanogoh A."/>
            <person name="Takeda K."/>
        </authorList>
    </citation>
    <scope>NUCLEOTIDE SEQUENCE</scope>
    <source>
        <strain evidence="1">H105_2-2</strain>
        <strain evidence="2">RA-N001-16</strain>
    </source>
</reference>
<dbReference type="InterPro" id="IPR017853">
    <property type="entry name" value="GH"/>
</dbReference>
<evidence type="ECO:0000313" key="3">
    <source>
        <dbReference type="Proteomes" id="UP001209476"/>
    </source>
</evidence>